<feature type="transmembrane region" description="Helical" evidence="1">
    <location>
        <begin position="180"/>
        <end position="199"/>
    </location>
</feature>
<evidence type="ECO:0000313" key="4">
    <source>
        <dbReference type="Proteomes" id="UP000235777"/>
    </source>
</evidence>
<dbReference type="RefSeq" id="WP_018441848.1">
    <property type="nucleotide sequence ID" value="NZ_KB890180.1"/>
</dbReference>
<reference evidence="3 4" key="1">
    <citation type="submission" date="2018-01" db="EMBL/GenBank/DDBJ databases">
        <title>Whole genome analyses suggest that Burkholderia sensu lato contains two further novel genera in the rhizoxinica-symbiotica group Mycetohabitans gen. nov., and Trinickia gen. nov.: implications for the evolution of diazotrophy and nodulation in the Burkholderiaceae.</title>
        <authorList>
            <person name="Estrada-de los Santos P."/>
            <person name="Palmer M."/>
            <person name="Chavez-Ramirez B."/>
            <person name="Beukes C."/>
            <person name="Steenkamp E.T."/>
            <person name="Hirsch A.M."/>
            <person name="Manyaka P."/>
            <person name="Maluk M."/>
            <person name="Lafos M."/>
            <person name="Crook M."/>
            <person name="Gross E."/>
            <person name="Simon M.F."/>
            <person name="Bueno dos Reis Junior F."/>
            <person name="Poole P.S."/>
            <person name="Venter S.N."/>
            <person name="James E.K."/>
        </authorList>
    </citation>
    <scope>NUCLEOTIDE SEQUENCE [LARGE SCALE GENOMIC DNA]</scope>
    <source>
        <strain evidence="3 4">JPY 581</strain>
    </source>
</reference>
<dbReference type="EMBL" id="PNYC01000021">
    <property type="protein sequence ID" value="PMS32650.1"/>
    <property type="molecule type" value="Genomic_DNA"/>
</dbReference>
<accession>A0A2N7WTB5</accession>
<evidence type="ECO:0000259" key="2">
    <source>
        <dbReference type="Pfam" id="PF00487"/>
    </source>
</evidence>
<dbReference type="OrthoDB" id="9800167at2"/>
<dbReference type="GO" id="GO:0006629">
    <property type="term" value="P:lipid metabolic process"/>
    <property type="evidence" value="ECO:0007669"/>
    <property type="project" value="InterPro"/>
</dbReference>
<evidence type="ECO:0000256" key="1">
    <source>
        <dbReference type="SAM" id="Phobius"/>
    </source>
</evidence>
<keyword evidence="4" id="KW-1185">Reference proteome</keyword>
<dbReference type="AlphaFoldDB" id="A0A2N7WTB5"/>
<gene>
    <name evidence="3" type="ORF">C0Z20_26140</name>
</gene>
<dbReference type="Pfam" id="PF00487">
    <property type="entry name" value="FA_desaturase"/>
    <property type="match status" value="1"/>
</dbReference>
<feature type="domain" description="Fatty acid desaturase" evidence="2">
    <location>
        <begin position="58"/>
        <end position="282"/>
    </location>
</feature>
<keyword evidence="1" id="KW-1133">Transmembrane helix</keyword>
<evidence type="ECO:0000313" key="3">
    <source>
        <dbReference type="EMBL" id="PMS32650.1"/>
    </source>
</evidence>
<dbReference type="Proteomes" id="UP000235777">
    <property type="component" value="Unassembled WGS sequence"/>
</dbReference>
<dbReference type="InterPro" id="IPR005804">
    <property type="entry name" value="FA_desaturase_dom"/>
</dbReference>
<sequence length="318" mass="36092">MSHRAVIDDQHLIRSAFPEWSAIQHTMTSPDVFNVVVDIAFDWTSIALAMLMLHRFGWWVAPAVVVWIGNRQRALGNLLHDAAHRNLASSSFINDTLARLCIAPALLNSLAIYRELHARHHAWLGDPRFDPDYIAVRPVPGDRWYEPFLKVLLTLPAWLGSMFGHLHLSRLTWLQRCSIIGWWAAVLGAVTLAWGVHAAEQFVGVWMLARATAFHAITTFRELCDHFGRQPGGIFNYTRDVSSHNPWSWVIHPRNNGYHLTHHLMPSIPYHRLARAQHSLQKLPAFARSARVCHAYFRGPEAVVREWEIVAGGENGAA</sequence>
<keyword evidence="1" id="KW-0812">Transmembrane</keyword>
<protein>
    <submittedName>
        <fullName evidence="3">Fatty acid desaturase</fullName>
    </submittedName>
</protein>
<feature type="transmembrane region" description="Helical" evidence="1">
    <location>
        <begin position="46"/>
        <end position="68"/>
    </location>
</feature>
<proteinExistence type="predicted"/>
<dbReference type="STRING" id="863227.GCA_000373005_03264"/>
<keyword evidence="1" id="KW-0472">Membrane</keyword>
<organism evidence="3 4">
    <name type="scientific">Trinickia symbiotica</name>
    <dbReference type="NCBI Taxonomy" id="863227"/>
    <lineage>
        <taxon>Bacteria</taxon>
        <taxon>Pseudomonadati</taxon>
        <taxon>Pseudomonadota</taxon>
        <taxon>Betaproteobacteria</taxon>
        <taxon>Burkholderiales</taxon>
        <taxon>Burkholderiaceae</taxon>
        <taxon>Trinickia</taxon>
    </lineage>
</organism>
<comment type="caution">
    <text evidence="3">The sequence shown here is derived from an EMBL/GenBank/DDBJ whole genome shotgun (WGS) entry which is preliminary data.</text>
</comment>
<name>A0A2N7WTB5_9BURK</name>